<dbReference type="InterPro" id="IPR014146">
    <property type="entry name" value="LigD_ligase_dom"/>
</dbReference>
<protein>
    <submittedName>
        <fullName evidence="4">Putative DNA ligase-like protein</fullName>
    </submittedName>
</protein>
<dbReference type="Gene3D" id="3.30.1490.70">
    <property type="match status" value="1"/>
</dbReference>
<dbReference type="PROSITE" id="PS50160">
    <property type="entry name" value="DNA_LIGASE_A3"/>
    <property type="match status" value="1"/>
</dbReference>
<accession>A0A485LZA6</accession>
<dbReference type="InterPro" id="IPR012309">
    <property type="entry name" value="DNA_ligase_ATP-dep_C"/>
</dbReference>
<feature type="domain" description="ATP-dependent DNA ligase family profile" evidence="3">
    <location>
        <begin position="106"/>
        <end position="238"/>
    </location>
</feature>
<dbReference type="PANTHER" id="PTHR45674:SF4">
    <property type="entry name" value="DNA LIGASE 1"/>
    <property type="match status" value="1"/>
</dbReference>
<dbReference type="GO" id="GO:0006310">
    <property type="term" value="P:DNA recombination"/>
    <property type="evidence" value="ECO:0007669"/>
    <property type="project" value="InterPro"/>
</dbReference>
<dbReference type="InterPro" id="IPR012340">
    <property type="entry name" value="NA-bd_OB-fold"/>
</dbReference>
<evidence type="ECO:0000259" key="3">
    <source>
        <dbReference type="PROSITE" id="PS50160"/>
    </source>
</evidence>
<sequence>MGQEPLPLIRPMLAVNSLPFDSDLHLFEIKWDGYRGLLYLDGNTALRSRNLLDLTGKFPELGRLHQKVARKPAILDGEIVVFEKGKPSFARLQARGRLNNPQRISRVSVESPAVYVAFDVLYADGKNVMEHPLRERKTLLAEMVNPGAEIIVPDFILQNGRSFYDACVSRGLEGVVAKKLDSVYLPGRRSIYWQKFRHTLEAELVICGYQTGASGRSLGSLVLGGYRKGKLLYQGKVGTGFSTTEAAALLEGLRKIETPVATLEIPLPEKKRTHWVRPLLVCSIDYLTTTREGYLRHPVYRGIRWDKTPEECPAVP</sequence>
<dbReference type="SUPFAM" id="SSF50249">
    <property type="entry name" value="Nucleic acid-binding proteins"/>
    <property type="match status" value="1"/>
</dbReference>
<dbReference type="NCBIfam" id="TIGR02779">
    <property type="entry name" value="NHEJ_ligase_lig"/>
    <property type="match status" value="1"/>
</dbReference>
<organism evidence="4">
    <name type="scientific">anaerobic digester metagenome</name>
    <dbReference type="NCBI Taxonomy" id="1263854"/>
    <lineage>
        <taxon>unclassified sequences</taxon>
        <taxon>metagenomes</taxon>
        <taxon>ecological metagenomes</taxon>
    </lineage>
</organism>
<comment type="similarity">
    <text evidence="1">Belongs to the ATP-dependent DNA ligase family.</text>
</comment>
<dbReference type="GO" id="GO:0005524">
    <property type="term" value="F:ATP binding"/>
    <property type="evidence" value="ECO:0007669"/>
    <property type="project" value="InterPro"/>
</dbReference>
<dbReference type="PANTHER" id="PTHR45674">
    <property type="entry name" value="DNA LIGASE 1/3 FAMILY MEMBER"/>
    <property type="match status" value="1"/>
</dbReference>
<dbReference type="Gene3D" id="2.40.50.140">
    <property type="entry name" value="Nucleic acid-binding proteins"/>
    <property type="match status" value="1"/>
</dbReference>
<dbReference type="Pfam" id="PF01068">
    <property type="entry name" value="DNA_ligase_A_M"/>
    <property type="match status" value="1"/>
</dbReference>
<dbReference type="Pfam" id="PF04679">
    <property type="entry name" value="DNA_ligase_A_C"/>
    <property type="match status" value="1"/>
</dbReference>
<proteinExistence type="inferred from homology"/>
<dbReference type="GO" id="GO:0006281">
    <property type="term" value="P:DNA repair"/>
    <property type="evidence" value="ECO:0007669"/>
    <property type="project" value="InterPro"/>
</dbReference>
<dbReference type="GO" id="GO:0003910">
    <property type="term" value="F:DNA ligase (ATP) activity"/>
    <property type="evidence" value="ECO:0007669"/>
    <property type="project" value="InterPro"/>
</dbReference>
<reference evidence="4" key="1">
    <citation type="submission" date="2019-03" db="EMBL/GenBank/DDBJ databases">
        <authorList>
            <person name="Hao L."/>
        </authorList>
    </citation>
    <scope>NUCLEOTIDE SEQUENCE</scope>
</reference>
<dbReference type="CDD" id="cd07971">
    <property type="entry name" value="OBF_DNA_ligase_LigD"/>
    <property type="match status" value="1"/>
</dbReference>
<dbReference type="InterPro" id="IPR050191">
    <property type="entry name" value="ATP-dep_DNA_ligase"/>
</dbReference>
<evidence type="ECO:0000256" key="2">
    <source>
        <dbReference type="ARBA" id="ARBA00022598"/>
    </source>
</evidence>
<evidence type="ECO:0000313" key="4">
    <source>
        <dbReference type="EMBL" id="VFU14126.1"/>
    </source>
</evidence>
<name>A0A485LZA6_9ZZZZ</name>
<dbReference type="SUPFAM" id="SSF56091">
    <property type="entry name" value="DNA ligase/mRNA capping enzyme, catalytic domain"/>
    <property type="match status" value="1"/>
</dbReference>
<keyword evidence="2 4" id="KW-0436">Ligase</keyword>
<dbReference type="CDD" id="cd07906">
    <property type="entry name" value="Adenylation_DNA_ligase_LigD_LigC"/>
    <property type="match status" value="1"/>
</dbReference>
<evidence type="ECO:0000256" key="1">
    <source>
        <dbReference type="ARBA" id="ARBA00007572"/>
    </source>
</evidence>
<dbReference type="AlphaFoldDB" id="A0A485LZA6"/>
<dbReference type="InterPro" id="IPR012310">
    <property type="entry name" value="DNA_ligase_ATP-dep_cent"/>
</dbReference>
<gene>
    <name evidence="4" type="ORF">SCFA_2430003</name>
</gene>
<dbReference type="EMBL" id="CAADRN010000161">
    <property type="protein sequence ID" value="VFU14126.1"/>
    <property type="molecule type" value="Genomic_DNA"/>
</dbReference>
<dbReference type="Gene3D" id="3.30.470.30">
    <property type="entry name" value="DNA ligase/mRNA capping enzyme"/>
    <property type="match status" value="1"/>
</dbReference>